<dbReference type="SUPFAM" id="SSF88713">
    <property type="entry name" value="Glycoside hydrolase/deacetylase"/>
    <property type="match status" value="1"/>
</dbReference>
<evidence type="ECO:0000313" key="4">
    <source>
        <dbReference type="EMBL" id="UQK59230.1"/>
    </source>
</evidence>
<evidence type="ECO:0000256" key="1">
    <source>
        <dbReference type="ARBA" id="ARBA00004613"/>
    </source>
</evidence>
<keyword evidence="5" id="KW-1185">Reference proteome</keyword>
<dbReference type="Proteomes" id="UP000831151">
    <property type="component" value="Chromosome"/>
</dbReference>
<reference evidence="4" key="1">
    <citation type="submission" date="2022-04" db="EMBL/GenBank/DDBJ databases">
        <title>Complete genome sequences of Ezakiella coagulans and Fenollaria massiliensis.</title>
        <authorList>
            <person name="France M.T."/>
            <person name="Clifford J."/>
            <person name="Narina S."/>
            <person name="Rutt L."/>
            <person name="Ravel J."/>
        </authorList>
    </citation>
    <scope>NUCLEOTIDE SEQUENCE</scope>
    <source>
        <strain evidence="4">C0061C2</strain>
    </source>
</reference>
<dbReference type="PANTHER" id="PTHR34216">
    <property type="match status" value="1"/>
</dbReference>
<evidence type="ECO:0000259" key="3">
    <source>
        <dbReference type="PROSITE" id="PS51677"/>
    </source>
</evidence>
<sequence length="582" mass="67498">MKEKKFITIFFVCILILAVIVAILNVVADPFNVFGDRFTKWYTYDFTQNPRTAKIEYIKGKDYKNFILGASGASSIPTAELEKYTGKKYFNLFSYGADLYVVEKNLNYILKNYEVESVILPLSIPSALRYNVERTSLNYYMNPDVSGESKILFYLKYLFANPRNAIEKFKAMGKRSLVQESFDVFSLDGSYDKSQRDIEYIGSEEDYKAEKGFNKDYTKLKMAHANDALEAIRRMKKACDDAGVELTMFLCPMYKDELARYDKAEVESYYKGLAEISPFWDFTGTEYENDPRFFYDPAHFRNALGKMMLETIYAGRKDFGRYVDKVEVPLYTDAKPDAREFYIFELHHIDKDPKNAYIITKEKFESVLKYLKENNIATVSFRDLYNYVNGDADLPQKFCIITFDDGYRSNYTEAYPLLKKYGLKATIFPVGKTMGLNKYPDTDKDIYEHFSAAEAKEMSDVIEFGSHTYWMHQAYPSDKYTFRRTAKRLPGESEDTYVKAFKEDTAKYKALYKEFADGEPLVFAYPEGDFDGLSELIAEEVGYKVTLGVKPGKNYIVKGLPETLKKLKRINIDEKTDISEYE</sequence>
<dbReference type="InterPro" id="IPR002509">
    <property type="entry name" value="NODB_dom"/>
</dbReference>
<dbReference type="GO" id="GO:0005975">
    <property type="term" value="P:carbohydrate metabolic process"/>
    <property type="evidence" value="ECO:0007669"/>
    <property type="project" value="InterPro"/>
</dbReference>
<dbReference type="PANTHER" id="PTHR34216:SF3">
    <property type="entry name" value="POLY-BETA-1,6-N-ACETYL-D-GLUCOSAMINE N-DEACETYLASE"/>
    <property type="match status" value="1"/>
</dbReference>
<feature type="domain" description="NodB homology" evidence="3">
    <location>
        <begin position="397"/>
        <end position="582"/>
    </location>
</feature>
<dbReference type="EMBL" id="CP096649">
    <property type="protein sequence ID" value="UQK59230.1"/>
    <property type="molecule type" value="Genomic_DNA"/>
</dbReference>
<gene>
    <name evidence="4" type="ORF">M1R53_00760</name>
</gene>
<evidence type="ECO:0000256" key="2">
    <source>
        <dbReference type="ARBA" id="ARBA00022729"/>
    </source>
</evidence>
<dbReference type="Gene3D" id="3.20.20.370">
    <property type="entry name" value="Glycoside hydrolase/deacetylase"/>
    <property type="match status" value="1"/>
</dbReference>
<accession>A0A9E7IWY4</accession>
<dbReference type="PROSITE" id="PS51677">
    <property type="entry name" value="NODB"/>
    <property type="match status" value="1"/>
</dbReference>
<comment type="subcellular location">
    <subcellularLocation>
        <location evidence="1">Secreted</location>
    </subcellularLocation>
</comment>
<evidence type="ECO:0000313" key="5">
    <source>
        <dbReference type="Proteomes" id="UP000831151"/>
    </source>
</evidence>
<dbReference type="InterPro" id="IPR051398">
    <property type="entry name" value="Polysacch_Deacetylase"/>
</dbReference>
<name>A0A9E7IWY4_9FIRM</name>
<dbReference type="RefSeq" id="WP_249242732.1">
    <property type="nucleotide sequence ID" value="NZ_CP096649.1"/>
</dbReference>
<dbReference type="Pfam" id="PF01522">
    <property type="entry name" value="Polysacc_deac_1"/>
    <property type="match status" value="1"/>
</dbReference>
<organism evidence="4 5">
    <name type="scientific">Fenollaria massiliensis</name>
    <dbReference type="NCBI Taxonomy" id="938288"/>
    <lineage>
        <taxon>Bacteria</taxon>
        <taxon>Bacillati</taxon>
        <taxon>Bacillota</taxon>
        <taxon>Clostridia</taxon>
        <taxon>Eubacteriales</taxon>
        <taxon>Fenollaria</taxon>
    </lineage>
</organism>
<dbReference type="GO" id="GO:0005576">
    <property type="term" value="C:extracellular region"/>
    <property type="evidence" value="ECO:0007669"/>
    <property type="project" value="UniProtKB-SubCell"/>
</dbReference>
<dbReference type="KEGG" id="fms:M1R53_00760"/>
<protein>
    <submittedName>
        <fullName evidence="4">Polysaccharide deacetylase family protein</fullName>
    </submittedName>
</protein>
<dbReference type="InterPro" id="IPR011330">
    <property type="entry name" value="Glyco_hydro/deAcase_b/a-brl"/>
</dbReference>
<keyword evidence="2" id="KW-0732">Signal</keyword>
<proteinExistence type="predicted"/>
<dbReference type="AlphaFoldDB" id="A0A9E7IWY4"/>
<dbReference type="GO" id="GO:0016810">
    <property type="term" value="F:hydrolase activity, acting on carbon-nitrogen (but not peptide) bonds"/>
    <property type="evidence" value="ECO:0007669"/>
    <property type="project" value="InterPro"/>
</dbReference>